<sequence>MTITDELRRWAMALPEVEETSHFRFRVPLWKVRGRTFLGMGKDETTAVFCVSEQEAQDAAATDPDTCVAVRRQDARRSFLGLQVELGDVPEERIRALVDQAWRRQAPKRLVAEHDRGR</sequence>
<dbReference type="AlphaFoldDB" id="A0A9W6VE65"/>
<evidence type="ECO:0000313" key="2">
    <source>
        <dbReference type="Proteomes" id="UP001165136"/>
    </source>
</evidence>
<accession>A0A9W6VE65</accession>
<dbReference type="SUPFAM" id="SSF142906">
    <property type="entry name" value="YjbR-like"/>
    <property type="match status" value="1"/>
</dbReference>
<comment type="caution">
    <text evidence="1">The sequence shown here is derived from an EMBL/GenBank/DDBJ whole genome shotgun (WGS) entry which is preliminary data.</text>
</comment>
<dbReference type="RefSeq" id="WP_285485481.1">
    <property type="nucleotide sequence ID" value="NZ_BSTI01000001.1"/>
</dbReference>
<dbReference type="EMBL" id="BSTI01000001">
    <property type="protein sequence ID" value="GLY63474.1"/>
    <property type="molecule type" value="Genomic_DNA"/>
</dbReference>
<name>A0A9W6VE65_9PSEU</name>
<evidence type="ECO:0000313" key="1">
    <source>
        <dbReference type="EMBL" id="GLY63474.1"/>
    </source>
</evidence>
<gene>
    <name evidence="1" type="ORF">Atai01_00930</name>
</gene>
<organism evidence="1 2">
    <name type="scientific">Amycolatopsis taiwanensis</name>
    <dbReference type="NCBI Taxonomy" id="342230"/>
    <lineage>
        <taxon>Bacteria</taxon>
        <taxon>Bacillati</taxon>
        <taxon>Actinomycetota</taxon>
        <taxon>Actinomycetes</taxon>
        <taxon>Pseudonocardiales</taxon>
        <taxon>Pseudonocardiaceae</taxon>
        <taxon>Amycolatopsis</taxon>
    </lineage>
</organism>
<dbReference type="InterPro" id="IPR038056">
    <property type="entry name" value="YjbR-like_sf"/>
</dbReference>
<dbReference type="Gene3D" id="3.90.1150.30">
    <property type="match status" value="1"/>
</dbReference>
<dbReference type="Proteomes" id="UP001165136">
    <property type="component" value="Unassembled WGS sequence"/>
</dbReference>
<proteinExistence type="predicted"/>
<reference evidence="1" key="1">
    <citation type="submission" date="2023-03" db="EMBL/GenBank/DDBJ databases">
        <title>Amycolatopsis taiwanensis NBRC 103393.</title>
        <authorList>
            <person name="Ichikawa N."/>
            <person name="Sato H."/>
            <person name="Tonouchi N."/>
        </authorList>
    </citation>
    <scope>NUCLEOTIDE SEQUENCE</scope>
    <source>
        <strain evidence="1">NBRC 103393</strain>
    </source>
</reference>
<evidence type="ECO:0008006" key="3">
    <source>
        <dbReference type="Google" id="ProtNLM"/>
    </source>
</evidence>
<dbReference type="Pfam" id="PF04237">
    <property type="entry name" value="YjbR"/>
    <property type="match status" value="1"/>
</dbReference>
<protein>
    <recommendedName>
        <fullName evidence="3">MmcQ/YjbR family DNA-binding protein</fullName>
    </recommendedName>
</protein>
<keyword evidence="2" id="KW-1185">Reference proteome</keyword>
<dbReference type="InterPro" id="IPR058532">
    <property type="entry name" value="YjbR/MT2646/Rv2570-like"/>
</dbReference>